<dbReference type="EMBL" id="PDNA01000004">
    <property type="protein sequence ID" value="PGH27718.1"/>
    <property type="molecule type" value="Genomic_DNA"/>
</dbReference>
<evidence type="ECO:0000313" key="1">
    <source>
        <dbReference type="EMBL" id="PGH27718.1"/>
    </source>
</evidence>
<keyword evidence="2" id="KW-1185">Reference proteome</keyword>
<dbReference type="Proteomes" id="UP000224634">
    <property type="component" value="Unassembled WGS sequence"/>
</dbReference>
<accession>A0A2B7Z3L4</accession>
<proteinExistence type="predicted"/>
<organism evidence="1 2">
    <name type="scientific">Polytolypa hystricis (strain UAMH7299)</name>
    <dbReference type="NCBI Taxonomy" id="1447883"/>
    <lineage>
        <taxon>Eukaryota</taxon>
        <taxon>Fungi</taxon>
        <taxon>Dikarya</taxon>
        <taxon>Ascomycota</taxon>
        <taxon>Pezizomycotina</taxon>
        <taxon>Eurotiomycetes</taxon>
        <taxon>Eurotiomycetidae</taxon>
        <taxon>Onygenales</taxon>
        <taxon>Onygenales incertae sedis</taxon>
        <taxon>Polytolypa</taxon>
    </lineage>
</organism>
<comment type="caution">
    <text evidence="1">The sequence shown here is derived from an EMBL/GenBank/DDBJ whole genome shotgun (WGS) entry which is preliminary data.</text>
</comment>
<sequence>MVTSGIVLSMRDRASVVLDAIIAMYDDSKRADKNLKCESVAGVTPSCSPLGWAATEEEGMSAYRRQWNPYPNNPPKRTVETELPLRRLQLPAIRTVGHAITSVKALKRKPTQQLVWQVAGGGPPWGGFGPGNGHHTNFIRPSPTAVGAANRCWEEHHSSITSYCVPSTSHIVTNLTILYVSSTTVLDHAVRAWFHPVATAVNGKTNCKEEHSRQNAPSFFSFLSRTFATARLRDQGILFYRLSHTTYTSGEKLVSLLPNQTSSTTLQAGWDGTPKGVFLLESGERNGHPPSTFTSLSPFSDPIPPTIYAIPTIDE</sequence>
<name>A0A2B7Z3L4_POLH7</name>
<reference evidence="1 2" key="1">
    <citation type="submission" date="2017-10" db="EMBL/GenBank/DDBJ databases">
        <title>Comparative genomics in systemic dimorphic fungi from Ajellomycetaceae.</title>
        <authorList>
            <person name="Munoz J.F."/>
            <person name="Mcewen J.G."/>
            <person name="Clay O.K."/>
            <person name="Cuomo C.A."/>
        </authorList>
    </citation>
    <scope>NUCLEOTIDE SEQUENCE [LARGE SCALE GENOMIC DNA]</scope>
    <source>
        <strain evidence="1 2">UAMH7299</strain>
    </source>
</reference>
<evidence type="ECO:0000313" key="2">
    <source>
        <dbReference type="Proteomes" id="UP000224634"/>
    </source>
</evidence>
<dbReference type="AlphaFoldDB" id="A0A2B7Z3L4"/>
<protein>
    <submittedName>
        <fullName evidence="1">Uncharacterized protein</fullName>
    </submittedName>
</protein>
<gene>
    <name evidence="1" type="ORF">AJ80_00505</name>
</gene>